<name>A0ACC2K2D4_PERAE</name>
<reference evidence="1 2" key="1">
    <citation type="journal article" date="2022" name="Hortic Res">
        <title>A haplotype resolved chromosomal level avocado genome allows analysis of novel avocado genes.</title>
        <authorList>
            <person name="Nath O."/>
            <person name="Fletcher S.J."/>
            <person name="Hayward A."/>
            <person name="Shaw L.M."/>
            <person name="Masouleh A.K."/>
            <person name="Furtado A."/>
            <person name="Henry R.J."/>
            <person name="Mitter N."/>
        </authorList>
    </citation>
    <scope>NUCLEOTIDE SEQUENCE [LARGE SCALE GENOMIC DNA]</scope>
    <source>
        <strain evidence="2">cv. Hass</strain>
    </source>
</reference>
<evidence type="ECO:0000313" key="1">
    <source>
        <dbReference type="EMBL" id="KAJ8615073.1"/>
    </source>
</evidence>
<evidence type="ECO:0000313" key="2">
    <source>
        <dbReference type="Proteomes" id="UP001234297"/>
    </source>
</evidence>
<comment type="caution">
    <text evidence="1">The sequence shown here is derived from an EMBL/GenBank/DDBJ whole genome shotgun (WGS) entry which is preliminary data.</text>
</comment>
<dbReference type="Proteomes" id="UP001234297">
    <property type="component" value="Chromosome 12"/>
</dbReference>
<keyword evidence="2" id="KW-1185">Reference proteome</keyword>
<dbReference type="EMBL" id="CM056820">
    <property type="protein sequence ID" value="KAJ8615073.1"/>
    <property type="molecule type" value="Genomic_DNA"/>
</dbReference>
<sequence>MGLYEHTGLGTEVLIIGHRKMEKGRDIEEFCGGDGNEYDAVVVGSGYGGSIAAYRMSVAGIKVCLVEKGRRWDASDFPTTSVQMMSAVRVEAGNWGISFGPKNALFQVYEQDDSFLGVACGLGGGSLVNAGVMVSTPVRVRRNPKWPKEWQNDWESCEASASAMLNPQTVPIEFANARAMREVCDEIEESSASSIKLSVNFEHEGTDSTGSQGLEKCLACGNCMSGCPYNAKNSTDKNYLAYAIKVSCLFLSTKIHLKGTLFKYGR</sequence>
<gene>
    <name evidence="1" type="ORF">MRB53_034445</name>
</gene>
<organism evidence="1 2">
    <name type="scientific">Persea americana</name>
    <name type="common">Avocado</name>
    <dbReference type="NCBI Taxonomy" id="3435"/>
    <lineage>
        <taxon>Eukaryota</taxon>
        <taxon>Viridiplantae</taxon>
        <taxon>Streptophyta</taxon>
        <taxon>Embryophyta</taxon>
        <taxon>Tracheophyta</taxon>
        <taxon>Spermatophyta</taxon>
        <taxon>Magnoliopsida</taxon>
        <taxon>Magnoliidae</taxon>
        <taxon>Laurales</taxon>
        <taxon>Lauraceae</taxon>
        <taxon>Persea</taxon>
    </lineage>
</organism>
<accession>A0ACC2K2D4</accession>
<protein>
    <submittedName>
        <fullName evidence="1">Uncharacterized protein</fullName>
    </submittedName>
</protein>
<proteinExistence type="predicted"/>